<dbReference type="RefSeq" id="WP_119378531.1">
    <property type="nucleotide sequence ID" value="NZ_QWGB01000005.1"/>
</dbReference>
<dbReference type="EMBL" id="QWGB01000005">
    <property type="protein sequence ID" value="RIJ23342.1"/>
    <property type="molecule type" value="Genomic_DNA"/>
</dbReference>
<accession>A0A399R0Q2</accession>
<evidence type="ECO:0000313" key="1">
    <source>
        <dbReference type="EMBL" id="RIJ23342.1"/>
    </source>
</evidence>
<keyword evidence="2" id="KW-1185">Reference proteome</keyword>
<dbReference type="AlphaFoldDB" id="A0A399R0Q2"/>
<dbReference type="Proteomes" id="UP000265431">
    <property type="component" value="Unassembled WGS sequence"/>
</dbReference>
<proteinExistence type="predicted"/>
<dbReference type="Pfam" id="PF07310">
    <property type="entry name" value="PAS_5"/>
    <property type="match status" value="1"/>
</dbReference>
<gene>
    <name evidence="1" type="ORF">D1224_03465</name>
</gene>
<dbReference type="InterPro" id="IPR009922">
    <property type="entry name" value="DUF1457"/>
</dbReference>
<organism evidence="1 2">
    <name type="scientific">Henriciella barbarensis</name>
    <dbReference type="NCBI Taxonomy" id="86342"/>
    <lineage>
        <taxon>Bacteria</taxon>
        <taxon>Pseudomonadati</taxon>
        <taxon>Pseudomonadota</taxon>
        <taxon>Alphaproteobacteria</taxon>
        <taxon>Hyphomonadales</taxon>
        <taxon>Hyphomonadaceae</taxon>
        <taxon>Henriciella</taxon>
    </lineage>
</organism>
<comment type="caution">
    <text evidence="1">The sequence shown here is derived from an EMBL/GenBank/DDBJ whole genome shotgun (WGS) entry which is preliminary data.</text>
</comment>
<dbReference type="OrthoDB" id="8478628at2"/>
<protein>
    <submittedName>
        <fullName evidence="1">PAS domain-containing protein</fullName>
    </submittedName>
</protein>
<sequence length="182" mass="20438">MLDRTLHPNSQTLLSAWQRMSIAASDVPSGPTTKDHPDLIERLFVIQQESDDQWLFRTAGIQLQSSLGRELADHDFLGVWTGHDRDMLSSLLKIISREKLPGIVRARGESLTGERVDIEMTLAPLAKPPHIDTGARMLGLYQALGGETFLRGRPVWRHRLTAIYPPDARTKEPRLKLVASND</sequence>
<evidence type="ECO:0000313" key="2">
    <source>
        <dbReference type="Proteomes" id="UP000265431"/>
    </source>
</evidence>
<reference evidence="1 2" key="1">
    <citation type="submission" date="2018-08" db="EMBL/GenBank/DDBJ databases">
        <title>Henriciella mobilis sp. nov., isolated from seawater.</title>
        <authorList>
            <person name="Cheng H."/>
            <person name="Wu Y.-H."/>
            <person name="Xu X.-W."/>
            <person name="Guo L.-L."/>
        </authorList>
    </citation>
    <scope>NUCLEOTIDE SEQUENCE [LARGE SCALE GENOMIC DNA]</scope>
    <source>
        <strain evidence="1 2">CCUG66934</strain>
    </source>
</reference>
<name>A0A399R0Q2_9PROT</name>